<dbReference type="Pfam" id="PF02786">
    <property type="entry name" value="CPSase_L_D2"/>
    <property type="match status" value="1"/>
</dbReference>
<dbReference type="PROSITE" id="PS00867">
    <property type="entry name" value="CPSASE_2"/>
    <property type="match status" value="1"/>
</dbReference>
<evidence type="ECO:0000259" key="7">
    <source>
        <dbReference type="PROSITE" id="PS50968"/>
    </source>
</evidence>
<dbReference type="GO" id="GO:0016874">
    <property type="term" value="F:ligase activity"/>
    <property type="evidence" value="ECO:0007669"/>
    <property type="project" value="UniProtKB-KW"/>
</dbReference>
<proteinExistence type="predicted"/>
<feature type="domain" description="CoA carboxyltransferase C-terminal" evidence="10">
    <location>
        <begin position="833"/>
        <end position="1072"/>
    </location>
</feature>
<dbReference type="EMBL" id="BMLF01000002">
    <property type="protein sequence ID" value="GGM04905.1"/>
    <property type="molecule type" value="Genomic_DNA"/>
</dbReference>
<name>A0A917T007_9RHOB</name>
<dbReference type="AlphaFoldDB" id="A0A917T007"/>
<dbReference type="SUPFAM" id="SSF52096">
    <property type="entry name" value="ClpP/crotonase"/>
    <property type="match status" value="2"/>
</dbReference>
<protein>
    <submittedName>
        <fullName evidence="11">Pyruvate carboxylase</fullName>
    </submittedName>
</protein>
<dbReference type="Pfam" id="PF02785">
    <property type="entry name" value="Biotin_carb_C"/>
    <property type="match status" value="1"/>
</dbReference>
<dbReference type="InterPro" id="IPR005481">
    <property type="entry name" value="BC-like_N"/>
</dbReference>
<feature type="domain" description="Biotin carboxylation" evidence="9">
    <location>
        <begin position="3"/>
        <end position="451"/>
    </location>
</feature>
<dbReference type="PANTHER" id="PTHR48095:SF5">
    <property type="entry name" value="BLL7292 PROTEIN"/>
    <property type="match status" value="1"/>
</dbReference>
<dbReference type="Gene3D" id="2.40.50.100">
    <property type="match status" value="1"/>
</dbReference>
<dbReference type="PROSITE" id="PS50968">
    <property type="entry name" value="BIOTINYL_LIPOYL"/>
    <property type="match status" value="1"/>
</dbReference>
<dbReference type="PROSITE" id="PS50989">
    <property type="entry name" value="COA_CT_CTER"/>
    <property type="match status" value="1"/>
</dbReference>
<evidence type="ECO:0000256" key="4">
    <source>
        <dbReference type="ARBA" id="ARBA00022840"/>
    </source>
</evidence>
<evidence type="ECO:0000313" key="12">
    <source>
        <dbReference type="Proteomes" id="UP000649829"/>
    </source>
</evidence>
<organism evidence="11 12">
    <name type="scientific">Pseudooceanicola nanhaiensis</name>
    <dbReference type="NCBI Taxonomy" id="375761"/>
    <lineage>
        <taxon>Bacteria</taxon>
        <taxon>Pseudomonadati</taxon>
        <taxon>Pseudomonadota</taxon>
        <taxon>Alphaproteobacteria</taxon>
        <taxon>Rhodobacterales</taxon>
        <taxon>Paracoccaceae</taxon>
        <taxon>Pseudooceanicola</taxon>
    </lineage>
</organism>
<evidence type="ECO:0000256" key="2">
    <source>
        <dbReference type="ARBA" id="ARBA00022598"/>
    </source>
</evidence>
<dbReference type="InterPro" id="IPR011054">
    <property type="entry name" value="Rudment_hybrid_motif"/>
</dbReference>
<accession>A0A917T007</accession>
<dbReference type="InterPro" id="IPR034733">
    <property type="entry name" value="AcCoA_carboxyl_beta"/>
</dbReference>
<keyword evidence="12" id="KW-1185">Reference proteome</keyword>
<feature type="domain" description="ATP-grasp" evidence="8">
    <location>
        <begin position="121"/>
        <end position="320"/>
    </location>
</feature>
<dbReference type="Pfam" id="PF00289">
    <property type="entry name" value="Biotin_carb_N"/>
    <property type="match status" value="1"/>
</dbReference>
<keyword evidence="3 6" id="KW-0547">Nucleotide-binding</keyword>
<dbReference type="CDD" id="cd06850">
    <property type="entry name" value="biotinyl_domain"/>
    <property type="match status" value="1"/>
</dbReference>
<dbReference type="PROSITE" id="PS50979">
    <property type="entry name" value="BC"/>
    <property type="match status" value="1"/>
</dbReference>
<dbReference type="SUPFAM" id="SSF52440">
    <property type="entry name" value="PreATP-grasp domain"/>
    <property type="match status" value="1"/>
</dbReference>
<dbReference type="SUPFAM" id="SSF51230">
    <property type="entry name" value="Single hybrid motif"/>
    <property type="match status" value="1"/>
</dbReference>
<evidence type="ECO:0000259" key="8">
    <source>
        <dbReference type="PROSITE" id="PS50975"/>
    </source>
</evidence>
<dbReference type="SUPFAM" id="SSF56059">
    <property type="entry name" value="Glutathione synthetase ATP-binding domain-like"/>
    <property type="match status" value="1"/>
</dbReference>
<reference evidence="11" key="1">
    <citation type="journal article" date="2014" name="Int. J. Syst. Evol. Microbiol.">
        <title>Complete genome sequence of Corynebacterium casei LMG S-19264T (=DSM 44701T), isolated from a smear-ripened cheese.</title>
        <authorList>
            <consortium name="US DOE Joint Genome Institute (JGI-PGF)"/>
            <person name="Walter F."/>
            <person name="Albersmeier A."/>
            <person name="Kalinowski J."/>
            <person name="Ruckert C."/>
        </authorList>
    </citation>
    <scope>NUCLEOTIDE SEQUENCE</scope>
    <source>
        <strain evidence="11">CGMCC 1.6293</strain>
    </source>
</reference>
<keyword evidence="11" id="KW-0670">Pyruvate</keyword>
<dbReference type="PANTHER" id="PTHR48095">
    <property type="entry name" value="PYRUVATE CARBOXYLASE SUBUNIT A"/>
    <property type="match status" value="1"/>
</dbReference>
<dbReference type="SUPFAM" id="SSF51246">
    <property type="entry name" value="Rudiment single hybrid motif"/>
    <property type="match status" value="1"/>
</dbReference>
<evidence type="ECO:0000259" key="10">
    <source>
        <dbReference type="PROSITE" id="PS50989"/>
    </source>
</evidence>
<evidence type="ECO:0000313" key="11">
    <source>
        <dbReference type="EMBL" id="GGM04905.1"/>
    </source>
</evidence>
<keyword evidence="4 6" id="KW-0067">ATP-binding</keyword>
<dbReference type="InterPro" id="IPR011764">
    <property type="entry name" value="Biotin_carboxylation_dom"/>
</dbReference>
<evidence type="ECO:0000256" key="1">
    <source>
        <dbReference type="ARBA" id="ARBA00001953"/>
    </source>
</evidence>
<comment type="caution">
    <text evidence="11">The sequence shown here is derived from an EMBL/GenBank/DDBJ whole genome shotgun (WGS) entry which is preliminary data.</text>
</comment>
<gene>
    <name evidence="11" type="ORF">GCM10011534_28360</name>
</gene>
<dbReference type="Proteomes" id="UP000649829">
    <property type="component" value="Unassembled WGS sequence"/>
</dbReference>
<dbReference type="Gene3D" id="3.30.470.20">
    <property type="entry name" value="ATP-grasp fold, B domain"/>
    <property type="match status" value="1"/>
</dbReference>
<dbReference type="RefSeq" id="WP_028287343.1">
    <property type="nucleotide sequence ID" value="NZ_BMLF01000002.1"/>
</dbReference>
<evidence type="ECO:0000256" key="3">
    <source>
        <dbReference type="ARBA" id="ARBA00022741"/>
    </source>
</evidence>
<dbReference type="Pfam" id="PF00364">
    <property type="entry name" value="Biotin_lipoyl"/>
    <property type="match status" value="1"/>
</dbReference>
<comment type="cofactor">
    <cofactor evidence="1">
        <name>biotin</name>
        <dbReference type="ChEBI" id="CHEBI:57586"/>
    </cofactor>
</comment>
<evidence type="ECO:0000259" key="9">
    <source>
        <dbReference type="PROSITE" id="PS50979"/>
    </source>
</evidence>
<keyword evidence="5" id="KW-0092">Biotin</keyword>
<keyword evidence="2" id="KW-0436">Ligase</keyword>
<dbReference type="FunFam" id="2.40.50.100:FF:000003">
    <property type="entry name" value="Acetyl-CoA carboxylase biotin carboxyl carrier protein"/>
    <property type="match status" value="1"/>
</dbReference>
<sequence length="1087" mass="114316">MKTLNRLLIANRGEIALRIIRTAADAGIETVAIHPEDDAASLHVLRADRAEVLPGRGARAYLDVDAVVAAAKAAGADAVHPGYGFLSENAGFAEAVEAAGMLFVGPTPRALGLYGDKVAARKLATEHGVPTVPGTGDPVDRAAAEAFFADLPEGAAMILKAVAGGGGRGMRVVRSADGVAEALEAAQREAQAAFGDGNVYAERFIESARHIEVQVIGDGTGAVATLGERDCTLQRRHQKVIEIAPAPDLDGATRRTLTDHAAALAAAGSYRSLGTFEFLMDTGTGEVFFIEANPRIQVEHTITEAIFDIDLVAQQIAIARGATLADLALPETPRGMAVQARVNMERIDGEGGIRPAGGTLTAYDPPAGPGIRVDGFGYAGYRTSAAYDSLLAKVIARGADWPSARARTLRALSEFRIAGCETNIGWLRALLSRPELDGYEVSTRLIETLYAPLAEAAAGLAQPGFGASEADEAGEAVADVPDGEASVPAPMQATLVDIRVAEGDVVAKGQPLAVLEAMKMEHVIEAPVSGRVGNIFATPGGALMSGAPILSIAPGDGPDSVAQAEEAIDLDAVRPDLQELFDRVKIGRDEGRPEAVAKRHKLGMRTARENLADLCDDGSFNEYGELAIAAQSGRRAREDLIRNTSGDGILTGTGRVNTDLVGEADARCAFALGDYTVLAGTQGQRHHRKLDRIFMLAASEKLPMIFFAEGGGGRPGDTDRVTVSGLDGHSFAAFAGLSGKVPVVGVAAGRCFAGNAALLGCCDVIIATENANIGMAGPAMIEGGGLGSYRPEEVGPIDVQTANGNVDIRVRDEAEACAVARQYVSYFQGPVTDWTAPDQRLLRRAIPENRLRVYEVRDVIGTLADEGSVLELRRDWGDGMVTALIRIEGKPYGLIANNPKHLGGAIDGDAASKASRFLQLCDAHGLPVISLCDTPGFMVGPEAEKTGLVRKVCRMFVTGAAVQVPIYAIVLRKGYGLGAMAMVAGGFKEAVLTAAWPTGEFGGMGLEGAVHLGFRRELEAVEDPEERQALYQKLLDDLYDRGKALNFATATEIDAVIDPMDTRGYIARAANAARRPERGVRGFVDTW</sequence>
<dbReference type="PROSITE" id="PS50975">
    <property type="entry name" value="ATP_GRASP"/>
    <property type="match status" value="1"/>
</dbReference>
<dbReference type="InterPro" id="IPR029045">
    <property type="entry name" value="ClpP/crotonase-like_dom_sf"/>
</dbReference>
<dbReference type="InterPro" id="IPR011761">
    <property type="entry name" value="ATP-grasp"/>
</dbReference>
<dbReference type="GO" id="GO:0046872">
    <property type="term" value="F:metal ion binding"/>
    <property type="evidence" value="ECO:0007669"/>
    <property type="project" value="InterPro"/>
</dbReference>
<dbReference type="Gene3D" id="3.90.226.10">
    <property type="entry name" value="2-enoyl-CoA Hydratase, Chain A, domain 1"/>
    <property type="match status" value="2"/>
</dbReference>
<dbReference type="InterPro" id="IPR051602">
    <property type="entry name" value="ACC_Biotin_Carboxylase"/>
</dbReference>
<feature type="domain" description="Lipoyl-binding" evidence="7">
    <location>
        <begin position="475"/>
        <end position="553"/>
    </location>
</feature>
<evidence type="ECO:0000256" key="6">
    <source>
        <dbReference type="PROSITE-ProRule" id="PRU00409"/>
    </source>
</evidence>
<dbReference type="GO" id="GO:0005524">
    <property type="term" value="F:ATP binding"/>
    <property type="evidence" value="ECO:0007669"/>
    <property type="project" value="UniProtKB-UniRule"/>
</dbReference>
<dbReference type="InterPro" id="IPR005479">
    <property type="entry name" value="CPAse_ATP-bd"/>
</dbReference>
<dbReference type="Pfam" id="PF01039">
    <property type="entry name" value="Carboxyl_trans"/>
    <property type="match status" value="1"/>
</dbReference>
<dbReference type="InterPro" id="IPR005482">
    <property type="entry name" value="Biotin_COase_C"/>
</dbReference>
<dbReference type="InterPro" id="IPR011053">
    <property type="entry name" value="Single_hybrid_motif"/>
</dbReference>
<evidence type="ECO:0000256" key="5">
    <source>
        <dbReference type="ARBA" id="ARBA00023267"/>
    </source>
</evidence>
<dbReference type="InterPro" id="IPR000089">
    <property type="entry name" value="Biotin_lipoyl"/>
</dbReference>
<dbReference type="InterPro" id="IPR016185">
    <property type="entry name" value="PreATP-grasp_dom_sf"/>
</dbReference>
<reference evidence="11" key="2">
    <citation type="submission" date="2020-09" db="EMBL/GenBank/DDBJ databases">
        <authorList>
            <person name="Sun Q."/>
            <person name="Zhou Y."/>
        </authorList>
    </citation>
    <scope>NUCLEOTIDE SEQUENCE</scope>
    <source>
        <strain evidence="11">CGMCC 1.6293</strain>
    </source>
</reference>
<dbReference type="InterPro" id="IPR001882">
    <property type="entry name" value="Biotin_BS"/>
</dbReference>
<dbReference type="SMART" id="SM00878">
    <property type="entry name" value="Biotin_carb_C"/>
    <property type="match status" value="1"/>
</dbReference>
<dbReference type="PROSITE" id="PS00188">
    <property type="entry name" value="BIOTIN"/>
    <property type="match status" value="1"/>
</dbReference>
<dbReference type="InterPro" id="IPR011763">
    <property type="entry name" value="COA_CT_C"/>
</dbReference>